<evidence type="ECO:0000313" key="3">
    <source>
        <dbReference type="Proteomes" id="UP000077266"/>
    </source>
</evidence>
<proteinExistence type="predicted"/>
<dbReference type="InParanoid" id="A0A165I2E7"/>
<feature type="compositionally biased region" description="Polar residues" evidence="1">
    <location>
        <begin position="68"/>
        <end position="80"/>
    </location>
</feature>
<organism evidence="2 3">
    <name type="scientific">Exidia glandulosa HHB12029</name>
    <dbReference type="NCBI Taxonomy" id="1314781"/>
    <lineage>
        <taxon>Eukaryota</taxon>
        <taxon>Fungi</taxon>
        <taxon>Dikarya</taxon>
        <taxon>Basidiomycota</taxon>
        <taxon>Agaricomycotina</taxon>
        <taxon>Agaricomycetes</taxon>
        <taxon>Auriculariales</taxon>
        <taxon>Exidiaceae</taxon>
        <taxon>Exidia</taxon>
    </lineage>
</organism>
<evidence type="ECO:0000256" key="1">
    <source>
        <dbReference type="SAM" id="MobiDB-lite"/>
    </source>
</evidence>
<sequence length="185" mass="20203">MLRFAQDHTPRPSIIMQDNQEYHYPPPAPAAAQAYAPYPVQVERVPLPAANIYTQDRAYGYSKPNRVRSPSTVATTGHTSSLHIGPVLPSPAGFVQLAYGPVQLQQTLHIPQAPRMGPVPLPPGHEIPSVYHAYGWQQTAPYVTLGVGKRLVACVEHEGAIRGSREEVVGRFVQPVVLPGQTQAY</sequence>
<gene>
    <name evidence="2" type="ORF">EXIGLDRAFT_836158</name>
</gene>
<dbReference type="EMBL" id="KV426001">
    <property type="protein sequence ID" value="KZV92801.1"/>
    <property type="molecule type" value="Genomic_DNA"/>
</dbReference>
<reference evidence="2 3" key="1">
    <citation type="journal article" date="2016" name="Mol. Biol. Evol.">
        <title>Comparative Genomics of Early-Diverging Mushroom-Forming Fungi Provides Insights into the Origins of Lignocellulose Decay Capabilities.</title>
        <authorList>
            <person name="Nagy L.G."/>
            <person name="Riley R."/>
            <person name="Tritt A."/>
            <person name="Adam C."/>
            <person name="Daum C."/>
            <person name="Floudas D."/>
            <person name="Sun H."/>
            <person name="Yadav J.S."/>
            <person name="Pangilinan J."/>
            <person name="Larsson K.H."/>
            <person name="Matsuura K."/>
            <person name="Barry K."/>
            <person name="Labutti K."/>
            <person name="Kuo R."/>
            <person name="Ohm R.A."/>
            <person name="Bhattacharya S.S."/>
            <person name="Shirouzu T."/>
            <person name="Yoshinaga Y."/>
            <person name="Martin F.M."/>
            <person name="Grigoriev I.V."/>
            <person name="Hibbett D.S."/>
        </authorList>
    </citation>
    <scope>NUCLEOTIDE SEQUENCE [LARGE SCALE GENOMIC DNA]</scope>
    <source>
        <strain evidence="2 3">HHB12029</strain>
    </source>
</reference>
<name>A0A165I2E7_EXIGL</name>
<feature type="region of interest" description="Disordered" evidence="1">
    <location>
        <begin position="61"/>
        <end position="80"/>
    </location>
</feature>
<protein>
    <submittedName>
        <fullName evidence="2">Uncharacterized protein</fullName>
    </submittedName>
</protein>
<accession>A0A165I2E7</accession>
<keyword evidence="3" id="KW-1185">Reference proteome</keyword>
<dbReference type="Proteomes" id="UP000077266">
    <property type="component" value="Unassembled WGS sequence"/>
</dbReference>
<evidence type="ECO:0000313" key="2">
    <source>
        <dbReference type="EMBL" id="KZV92801.1"/>
    </source>
</evidence>
<dbReference type="AlphaFoldDB" id="A0A165I2E7"/>